<keyword evidence="7 9" id="KW-1133">Transmembrane helix</keyword>
<dbReference type="PROSITE" id="PS50893">
    <property type="entry name" value="ABC_TRANSPORTER_2"/>
    <property type="match status" value="1"/>
</dbReference>
<accession>A0AAJ5SRA2</accession>
<evidence type="ECO:0000256" key="1">
    <source>
        <dbReference type="ARBA" id="ARBA00004651"/>
    </source>
</evidence>
<evidence type="ECO:0000256" key="8">
    <source>
        <dbReference type="ARBA" id="ARBA00023136"/>
    </source>
</evidence>
<evidence type="ECO:0000256" key="7">
    <source>
        <dbReference type="ARBA" id="ARBA00022989"/>
    </source>
</evidence>
<evidence type="ECO:0000313" key="12">
    <source>
        <dbReference type="EMBL" id="MEE1883128.1"/>
    </source>
</evidence>
<proteinExistence type="predicted"/>
<dbReference type="PROSITE" id="PS50929">
    <property type="entry name" value="ABC_TM1F"/>
    <property type="match status" value="1"/>
</dbReference>
<evidence type="ECO:0000313" key="14">
    <source>
        <dbReference type="Proteomes" id="UP001209279"/>
    </source>
</evidence>
<keyword evidence="4 9" id="KW-0812">Transmembrane</keyword>
<keyword evidence="8 9" id="KW-0472">Membrane</keyword>
<dbReference type="InterPro" id="IPR027417">
    <property type="entry name" value="P-loop_NTPase"/>
</dbReference>
<feature type="transmembrane region" description="Helical" evidence="9">
    <location>
        <begin position="33"/>
        <end position="52"/>
    </location>
</feature>
<dbReference type="Gene3D" id="3.40.50.300">
    <property type="entry name" value="P-loop containing nucleotide triphosphate hydrolases"/>
    <property type="match status" value="1"/>
</dbReference>
<keyword evidence="15" id="KW-1185">Reference proteome</keyword>
<dbReference type="SUPFAM" id="SSF52540">
    <property type="entry name" value="P-loop containing nucleoside triphosphate hydrolases"/>
    <property type="match status" value="1"/>
</dbReference>
<dbReference type="Pfam" id="PF00005">
    <property type="entry name" value="ABC_tran"/>
    <property type="match status" value="1"/>
</dbReference>
<dbReference type="PANTHER" id="PTHR24221:SF654">
    <property type="entry name" value="ATP-BINDING CASSETTE SUB-FAMILY B MEMBER 6"/>
    <property type="match status" value="1"/>
</dbReference>
<dbReference type="PANTHER" id="PTHR24221">
    <property type="entry name" value="ATP-BINDING CASSETTE SUB-FAMILY B"/>
    <property type="match status" value="1"/>
</dbReference>
<dbReference type="GO" id="GO:0005524">
    <property type="term" value="F:ATP binding"/>
    <property type="evidence" value="ECO:0007669"/>
    <property type="project" value="UniProtKB-KW"/>
</dbReference>
<feature type="domain" description="ABC transmembrane type-1" evidence="11">
    <location>
        <begin position="37"/>
        <end position="318"/>
    </location>
</feature>
<keyword evidence="2" id="KW-0813">Transport</keyword>
<comment type="subcellular location">
    <subcellularLocation>
        <location evidence="1">Cell membrane</location>
        <topology evidence="1">Multi-pass membrane protein</topology>
    </subcellularLocation>
</comment>
<dbReference type="SMART" id="SM00382">
    <property type="entry name" value="AAA"/>
    <property type="match status" value="1"/>
</dbReference>
<dbReference type="EMBL" id="CP083803">
    <property type="protein sequence ID" value="UXZ43433.1"/>
    <property type="molecule type" value="Genomic_DNA"/>
</dbReference>
<evidence type="ECO:0000256" key="5">
    <source>
        <dbReference type="ARBA" id="ARBA00022741"/>
    </source>
</evidence>
<evidence type="ECO:0000256" key="6">
    <source>
        <dbReference type="ARBA" id="ARBA00022840"/>
    </source>
</evidence>
<evidence type="ECO:0000256" key="9">
    <source>
        <dbReference type="SAM" id="Phobius"/>
    </source>
</evidence>
<dbReference type="SUPFAM" id="SSF90123">
    <property type="entry name" value="ABC transporter transmembrane region"/>
    <property type="match status" value="1"/>
</dbReference>
<feature type="domain" description="ABC transporter" evidence="10">
    <location>
        <begin position="352"/>
        <end position="573"/>
    </location>
</feature>
<reference evidence="12 15" key="2">
    <citation type="submission" date="2024-01" db="EMBL/GenBank/DDBJ databases">
        <title>Unpublished Manusciprt.</title>
        <authorList>
            <person name="Duman M."/>
            <person name="Valdes E.G."/>
            <person name="Ajmi N."/>
            <person name="Altun S."/>
            <person name="Saticioglu I.B."/>
        </authorList>
    </citation>
    <scope>NUCLEOTIDE SEQUENCE [LARGE SCALE GENOMIC DNA]</scope>
    <source>
        <strain evidence="12 15">139P</strain>
    </source>
</reference>
<sequence>MGGLFSRLIESSDPQLMRQALAWLYGFVRPQRGAIGVLLGLSLGASLLALAQPWLVKTLIDEGLLAKDYQTLWHMAVIMIVAGLLGTLLAGINRYLHTRLSGRILFALRDDLYRHLQQLSPTFYGRRRTGDILSRLDGDVAEIQRFAVDSLFSAVSALIGLVGAVALMLMLSWQLSLLLALLIPLEVLWLRWMRRKVEREVRSLRERSADVSSFLVETLPAMKFIQAAGQQRREAERLDQLGQGYMGQLLRVQVTEFFTQAVPGTLTSWCRACAFLVGGWWVIQGTWQLGALIAFSTYMGMAVGPVQSLLGLYVAVQRMAVSLGRVMELKREALAVREVDDPRPMPQGAGELRLDGVSFAHDGRQGMVLEQVQACLPGGAKIAISGASGVGKSTLIDLLQRFYDPDGGRILLDGVDLRELDLQALRRRIAVVSQDIVLFRGTLAQNLAYSTPQASREEIEQVVRLTRLDSLVQSLPLGLDGLLGERGQQLSGGQKQRIAIARALLQQPAILVLDEATSAVDEATEREVIAAIDQLFAGRTRILISHRASTLADADLHLELRDGQLRSKEPADHGR</sequence>
<dbReference type="Proteomes" id="UP001329505">
    <property type="component" value="Unassembled WGS sequence"/>
</dbReference>
<dbReference type="Pfam" id="PF00664">
    <property type="entry name" value="ABC_membrane"/>
    <property type="match status" value="1"/>
</dbReference>
<dbReference type="RefSeq" id="WP_104443755.1">
    <property type="nucleotide sequence ID" value="NZ_CATKPM010000003.1"/>
</dbReference>
<feature type="transmembrane region" description="Helical" evidence="9">
    <location>
        <begin position="72"/>
        <end position="96"/>
    </location>
</feature>
<keyword evidence="3" id="KW-1003">Cell membrane</keyword>
<dbReference type="PROSITE" id="PS00211">
    <property type="entry name" value="ABC_TRANSPORTER_1"/>
    <property type="match status" value="1"/>
</dbReference>
<evidence type="ECO:0000256" key="2">
    <source>
        <dbReference type="ARBA" id="ARBA00022448"/>
    </source>
</evidence>
<dbReference type="InterPro" id="IPR036640">
    <property type="entry name" value="ABC1_TM_sf"/>
</dbReference>
<dbReference type="EMBL" id="JAZDQQ010000027">
    <property type="protein sequence ID" value="MEE1883128.1"/>
    <property type="molecule type" value="Genomic_DNA"/>
</dbReference>
<dbReference type="InterPro" id="IPR039421">
    <property type="entry name" value="Type_1_exporter"/>
</dbReference>
<evidence type="ECO:0000256" key="4">
    <source>
        <dbReference type="ARBA" id="ARBA00022692"/>
    </source>
</evidence>
<feature type="transmembrane region" description="Helical" evidence="9">
    <location>
        <begin position="151"/>
        <end position="169"/>
    </location>
</feature>
<dbReference type="Gene3D" id="1.20.1560.10">
    <property type="entry name" value="ABC transporter type 1, transmembrane domain"/>
    <property type="match status" value="1"/>
</dbReference>
<evidence type="ECO:0000313" key="15">
    <source>
        <dbReference type="Proteomes" id="UP001329505"/>
    </source>
</evidence>
<name>A0AAJ5SRA2_9PSED</name>
<gene>
    <name evidence="13" type="ORF">K7K07_15245</name>
    <name evidence="12" type="ORF">V0R55_23485</name>
</gene>
<evidence type="ECO:0000256" key="3">
    <source>
        <dbReference type="ARBA" id="ARBA00022475"/>
    </source>
</evidence>
<dbReference type="InterPro" id="IPR017871">
    <property type="entry name" value="ABC_transporter-like_CS"/>
</dbReference>
<dbReference type="InterPro" id="IPR003593">
    <property type="entry name" value="AAA+_ATPase"/>
</dbReference>
<keyword evidence="6 13" id="KW-0067">ATP-binding</keyword>
<evidence type="ECO:0000259" key="11">
    <source>
        <dbReference type="PROSITE" id="PS50929"/>
    </source>
</evidence>
<dbReference type="InterPro" id="IPR011527">
    <property type="entry name" value="ABC1_TM_dom"/>
</dbReference>
<reference evidence="13" key="1">
    <citation type="submission" date="2021-08" db="EMBL/GenBank/DDBJ databases">
        <authorList>
            <person name="Yaryura P.M."/>
            <person name="Bianco M.I."/>
            <person name="Morais C."/>
            <person name="Setubal J.C."/>
        </authorList>
    </citation>
    <scope>NUCLEOTIDE SEQUENCE</scope>
    <source>
        <strain evidence="13">AP1</strain>
    </source>
</reference>
<dbReference type="Proteomes" id="UP001209279">
    <property type="component" value="Chromosome"/>
</dbReference>
<dbReference type="GO" id="GO:0140359">
    <property type="term" value="F:ABC-type transporter activity"/>
    <property type="evidence" value="ECO:0007669"/>
    <property type="project" value="InterPro"/>
</dbReference>
<dbReference type="GO" id="GO:0016887">
    <property type="term" value="F:ATP hydrolysis activity"/>
    <property type="evidence" value="ECO:0007669"/>
    <property type="project" value="InterPro"/>
</dbReference>
<evidence type="ECO:0000259" key="10">
    <source>
        <dbReference type="PROSITE" id="PS50893"/>
    </source>
</evidence>
<dbReference type="FunFam" id="3.40.50.300:FF:000299">
    <property type="entry name" value="ABC transporter ATP-binding protein/permease"/>
    <property type="match status" value="1"/>
</dbReference>
<keyword evidence="5" id="KW-0547">Nucleotide-binding</keyword>
<dbReference type="GO" id="GO:0005886">
    <property type="term" value="C:plasma membrane"/>
    <property type="evidence" value="ECO:0007669"/>
    <property type="project" value="UniProtKB-SubCell"/>
</dbReference>
<dbReference type="InterPro" id="IPR003439">
    <property type="entry name" value="ABC_transporter-like_ATP-bd"/>
</dbReference>
<organism evidence="13 14">
    <name type="scientific">Pseudomonas soli</name>
    <dbReference type="NCBI Taxonomy" id="1306993"/>
    <lineage>
        <taxon>Bacteria</taxon>
        <taxon>Pseudomonadati</taxon>
        <taxon>Pseudomonadota</taxon>
        <taxon>Gammaproteobacteria</taxon>
        <taxon>Pseudomonadales</taxon>
        <taxon>Pseudomonadaceae</taxon>
        <taxon>Pseudomonas</taxon>
    </lineage>
</organism>
<protein>
    <submittedName>
        <fullName evidence="12 13">ABC transporter ATP-binding protein</fullName>
    </submittedName>
</protein>
<evidence type="ECO:0000313" key="13">
    <source>
        <dbReference type="EMBL" id="UXZ43433.1"/>
    </source>
</evidence>
<dbReference type="AlphaFoldDB" id="A0AAJ5SRA2"/>
<dbReference type="CDD" id="cd07346">
    <property type="entry name" value="ABC_6TM_exporters"/>
    <property type="match status" value="1"/>
</dbReference>
<dbReference type="GO" id="GO:0034040">
    <property type="term" value="F:ATPase-coupled lipid transmembrane transporter activity"/>
    <property type="evidence" value="ECO:0007669"/>
    <property type="project" value="TreeGrafter"/>
</dbReference>